<dbReference type="EMBL" id="BDCO01000002">
    <property type="protein sequence ID" value="GAT33694.1"/>
    <property type="molecule type" value="Genomic_DNA"/>
</dbReference>
<dbReference type="Proteomes" id="UP000076023">
    <property type="component" value="Unassembled WGS sequence"/>
</dbReference>
<evidence type="ECO:0000259" key="13">
    <source>
        <dbReference type="Pfam" id="PF07475"/>
    </source>
</evidence>
<comment type="catalytic activity">
    <reaction evidence="10 11">
        <text>[HPr protein]-O-phospho-L-serine + phosphate + H(+) = [HPr protein]-L-serine + diphosphate</text>
        <dbReference type="Rhea" id="RHEA:46604"/>
        <dbReference type="Rhea" id="RHEA-COMP:11602"/>
        <dbReference type="Rhea" id="RHEA-COMP:11603"/>
        <dbReference type="ChEBI" id="CHEBI:15378"/>
        <dbReference type="ChEBI" id="CHEBI:29999"/>
        <dbReference type="ChEBI" id="CHEBI:33019"/>
        <dbReference type="ChEBI" id="CHEBI:43474"/>
        <dbReference type="ChEBI" id="CHEBI:83421"/>
    </reaction>
</comment>
<keyword evidence="7 11" id="KW-0418">Kinase</keyword>
<accession>A0A146GA27</accession>
<feature type="active site" evidence="11">
    <location>
        <position position="259"/>
    </location>
</feature>
<dbReference type="GO" id="GO:0000155">
    <property type="term" value="F:phosphorelay sensor kinase activity"/>
    <property type="evidence" value="ECO:0007669"/>
    <property type="project" value="InterPro"/>
</dbReference>
<dbReference type="OrthoDB" id="9778803at2"/>
<dbReference type="Gene3D" id="3.40.1390.20">
    <property type="entry name" value="HprK N-terminal domain-like"/>
    <property type="match status" value="1"/>
</dbReference>
<comment type="domain">
    <text evidence="11">The Walker A ATP-binding motif also binds Pi and PPi.</text>
</comment>
<feature type="region of interest" description="Important for the catalytic mechanism of dephosphorylation" evidence="11">
    <location>
        <begin position="280"/>
        <end position="285"/>
    </location>
</feature>
<dbReference type="SUPFAM" id="SSF53795">
    <property type="entry name" value="PEP carboxykinase-like"/>
    <property type="match status" value="1"/>
</dbReference>
<dbReference type="STRING" id="690879.TSACC_22111"/>
<keyword evidence="5 11" id="KW-0808">Transferase</keyword>
<name>A0A146GA27_TERSA</name>
<feature type="active site" description="Proton acceptor; for phosphorylation activity. Proton donor; for dephosphorylation activity" evidence="11">
    <location>
        <position position="193"/>
    </location>
</feature>
<feature type="binding site" evidence="11">
    <location>
        <position position="218"/>
    </location>
    <ligand>
        <name>Mg(2+)</name>
        <dbReference type="ChEBI" id="CHEBI:18420"/>
    </ligand>
</feature>
<dbReference type="HAMAP" id="MF_01249">
    <property type="entry name" value="HPr_kinase"/>
    <property type="match status" value="1"/>
</dbReference>
<evidence type="ECO:0000259" key="12">
    <source>
        <dbReference type="Pfam" id="PF02603"/>
    </source>
</evidence>
<keyword evidence="9 11" id="KW-0511">Multifunctional enzyme</keyword>
<keyword evidence="4 11" id="KW-0723">Serine/threonine-protein kinase</keyword>
<dbReference type="AlphaFoldDB" id="A0A146GA27"/>
<comment type="subunit">
    <text evidence="3 11">Homohexamer.</text>
</comment>
<evidence type="ECO:0000256" key="5">
    <source>
        <dbReference type="ARBA" id="ARBA00022679"/>
    </source>
</evidence>
<evidence type="ECO:0000256" key="2">
    <source>
        <dbReference type="ARBA" id="ARBA00006883"/>
    </source>
</evidence>
<keyword evidence="8 11" id="KW-0067">ATP-binding</keyword>
<evidence type="ECO:0000256" key="3">
    <source>
        <dbReference type="ARBA" id="ARBA00011643"/>
    </source>
</evidence>
<dbReference type="NCBIfam" id="TIGR00679">
    <property type="entry name" value="hpr-ser"/>
    <property type="match status" value="1"/>
</dbReference>
<dbReference type="GO" id="GO:0000287">
    <property type="term" value="F:magnesium ion binding"/>
    <property type="evidence" value="ECO:0007669"/>
    <property type="project" value="UniProtKB-UniRule"/>
</dbReference>
<evidence type="ECO:0000256" key="6">
    <source>
        <dbReference type="ARBA" id="ARBA00022741"/>
    </source>
</evidence>
<comment type="cofactor">
    <cofactor evidence="11">
        <name>Mg(2+)</name>
        <dbReference type="ChEBI" id="CHEBI:18420"/>
    </cofactor>
</comment>
<feature type="active site" evidence="11">
    <location>
        <position position="175"/>
    </location>
</feature>
<dbReference type="PANTHER" id="PTHR30305">
    <property type="entry name" value="PROTEIN YJDM-RELATED"/>
    <property type="match status" value="1"/>
</dbReference>
<dbReference type="InterPro" id="IPR027417">
    <property type="entry name" value="P-loop_NTPase"/>
</dbReference>
<evidence type="ECO:0000256" key="1">
    <source>
        <dbReference type="ARBA" id="ARBA00001120"/>
    </source>
</evidence>
<evidence type="ECO:0000256" key="4">
    <source>
        <dbReference type="ARBA" id="ARBA00022527"/>
    </source>
</evidence>
<dbReference type="PANTHER" id="PTHR30305:SF1">
    <property type="entry name" value="HPR KINASE_PHOSPHORYLASE"/>
    <property type="match status" value="1"/>
</dbReference>
<dbReference type="InterPro" id="IPR011104">
    <property type="entry name" value="Hpr_kin/Pase_C"/>
</dbReference>
<dbReference type="GO" id="GO:0005524">
    <property type="term" value="F:ATP binding"/>
    <property type="evidence" value="ECO:0007669"/>
    <property type="project" value="UniProtKB-UniRule"/>
</dbReference>
<comment type="caution">
    <text evidence="14">The sequence shown here is derived from an EMBL/GenBank/DDBJ whole genome shotgun (WGS) entry which is preliminary data.</text>
</comment>
<evidence type="ECO:0000256" key="8">
    <source>
        <dbReference type="ARBA" id="ARBA00022840"/>
    </source>
</evidence>
<comment type="catalytic activity">
    <reaction evidence="1 11">
        <text>[HPr protein]-L-serine + ATP = [HPr protein]-O-phospho-L-serine + ADP + H(+)</text>
        <dbReference type="Rhea" id="RHEA:46600"/>
        <dbReference type="Rhea" id="RHEA-COMP:11602"/>
        <dbReference type="Rhea" id="RHEA-COMP:11603"/>
        <dbReference type="ChEBI" id="CHEBI:15378"/>
        <dbReference type="ChEBI" id="CHEBI:29999"/>
        <dbReference type="ChEBI" id="CHEBI:30616"/>
        <dbReference type="ChEBI" id="CHEBI:83421"/>
        <dbReference type="ChEBI" id="CHEBI:456216"/>
    </reaction>
</comment>
<evidence type="ECO:0000256" key="7">
    <source>
        <dbReference type="ARBA" id="ARBA00022777"/>
    </source>
</evidence>
<dbReference type="SUPFAM" id="SSF75138">
    <property type="entry name" value="HprK N-terminal domain-like"/>
    <property type="match status" value="1"/>
</dbReference>
<dbReference type="InParanoid" id="A0A146GA27"/>
<dbReference type="Pfam" id="PF07475">
    <property type="entry name" value="Hpr_kinase_C"/>
    <property type="match status" value="1"/>
</dbReference>
<evidence type="ECO:0000256" key="11">
    <source>
        <dbReference type="HAMAP-Rule" id="MF_01249"/>
    </source>
</evidence>
<dbReference type="Pfam" id="PF02603">
    <property type="entry name" value="Hpr_kinase_N"/>
    <property type="match status" value="1"/>
</dbReference>
<evidence type="ECO:0000313" key="15">
    <source>
        <dbReference type="Proteomes" id="UP000076023"/>
    </source>
</evidence>
<dbReference type="GO" id="GO:0004674">
    <property type="term" value="F:protein serine/threonine kinase activity"/>
    <property type="evidence" value="ECO:0007669"/>
    <property type="project" value="UniProtKB-KW"/>
</dbReference>
<gene>
    <name evidence="11" type="primary">hprK</name>
    <name evidence="14" type="ORF">TSACC_22111</name>
</gene>
<comment type="function">
    <text evidence="11">Catalyzes the ATP- as well as the pyrophosphate-dependent phosphorylation of a specific serine residue in HPr, a phosphocarrier protein of the phosphoenolpyruvate-dependent sugar phosphotransferase system (PTS). HprK/P also catalyzes the pyrophosphate-producing, inorganic phosphate-dependent dephosphorylation (phosphorolysis) of seryl-phosphorylated HPr (P-Ser-HPr).</text>
</comment>
<evidence type="ECO:0000313" key="14">
    <source>
        <dbReference type="EMBL" id="GAT33694.1"/>
    </source>
</evidence>
<dbReference type="InterPro" id="IPR003755">
    <property type="entry name" value="HPr(Ser)_kin/Pase"/>
</dbReference>
<feature type="binding site" evidence="11">
    <location>
        <position position="176"/>
    </location>
    <ligand>
        <name>Mg(2+)</name>
        <dbReference type="ChEBI" id="CHEBI:18420"/>
    </ligand>
</feature>
<evidence type="ECO:0000256" key="10">
    <source>
        <dbReference type="ARBA" id="ARBA00047657"/>
    </source>
</evidence>
<dbReference type="GO" id="GO:0004712">
    <property type="term" value="F:protein serine/threonine/tyrosine kinase activity"/>
    <property type="evidence" value="ECO:0007669"/>
    <property type="project" value="UniProtKB-UniRule"/>
</dbReference>
<dbReference type="Gene3D" id="3.40.50.300">
    <property type="entry name" value="P-loop containing nucleotide triphosphate hydrolases"/>
    <property type="match status" value="1"/>
</dbReference>
<feature type="domain" description="HPr(Ser) kinase/phosphorylase N-terminal" evidence="12">
    <location>
        <begin position="18"/>
        <end position="141"/>
    </location>
</feature>
<comment type="similarity">
    <text evidence="2 11">Belongs to the HPrK/P family.</text>
</comment>
<keyword evidence="6 11" id="KW-0547">Nucleotide-binding</keyword>
<dbReference type="InterPro" id="IPR028979">
    <property type="entry name" value="Ser_kin/Pase_Hpr-like_N_sf"/>
</dbReference>
<comment type="miscellaneous">
    <text evidence="11">Both phosphorylation and phosphorolysis are carried out by the same active site and suggest a common mechanism for both reactions.</text>
</comment>
<dbReference type="InterPro" id="IPR011126">
    <property type="entry name" value="Hpr_kin/Pase_Hpr_N"/>
</dbReference>
<keyword evidence="11" id="KW-0460">Magnesium</keyword>
<proteinExistence type="inferred from homology"/>
<keyword evidence="11" id="KW-0479">Metal-binding</keyword>
<feature type="region of interest" description="Important for the catalytic mechanism of both phosphorylation and dephosphorylation" evidence="11">
    <location>
        <begin position="217"/>
        <end position="226"/>
    </location>
</feature>
<comment type="caution">
    <text evidence="11">Lacks conserved residue(s) required for the propagation of feature annotation.</text>
</comment>
<dbReference type="RefSeq" id="WP_075079396.1">
    <property type="nucleotide sequence ID" value="NZ_BDCO01000002.1"/>
</dbReference>
<dbReference type="GO" id="GO:0006109">
    <property type="term" value="P:regulation of carbohydrate metabolic process"/>
    <property type="evidence" value="ECO:0007669"/>
    <property type="project" value="UniProtKB-UniRule"/>
</dbReference>
<dbReference type="EC" id="2.7.11.-" evidence="11"/>
<evidence type="ECO:0000256" key="9">
    <source>
        <dbReference type="ARBA" id="ARBA00023268"/>
    </source>
</evidence>
<feature type="binding site" evidence="11">
    <location>
        <begin position="169"/>
        <end position="176"/>
    </location>
    <ligand>
        <name>ATP</name>
        <dbReference type="ChEBI" id="CHEBI:30616"/>
    </ligand>
</feature>
<keyword evidence="15" id="KW-1185">Reference proteome</keyword>
<dbReference type="EC" id="2.7.4.-" evidence="11"/>
<feature type="domain" description="HPr kinase/phosphorylase C-terminal" evidence="13">
    <location>
        <begin position="147"/>
        <end position="314"/>
    </location>
</feature>
<sequence>MPRKSVASTSHQVPHITVGHFYANHAETLGLRLEGASRGLNRKIREPTINRPGLAISGFYNYFAGKRIQVLGAAELSYLRSLNSTTMQDRLKQLFSRNIPCLVIARNAPIPNALLDTAAEFETPVFRTHMITMKFINAATIALEFDFAPSASEYGSMVDIQGIGTLIRGDSGIGKSECVLSLIERGYSLVSDDITKVRSVEGRELIGMAADLTRFHMEVRGIGVINLSSIFGVGSVRSEKRLDFVVTLKDWAELENVDRIGLDREYYEILGIKIPHVIIPVRTGRDVGRLVEVAALDQKLKSMGQNSAVEFNQRLLQMMSERRIR</sequence>
<reference evidence="15" key="1">
    <citation type="journal article" date="2017" name="Genome Announc.">
        <title>Draft Genome Sequence of Terrimicrobium sacchariphilum NM-5T, a Facultative Anaerobic Soil Bacterium of the Class Spartobacteria.</title>
        <authorList>
            <person name="Qiu Y.L."/>
            <person name="Tourlousse D.M."/>
            <person name="Matsuura N."/>
            <person name="Ohashi A."/>
            <person name="Sekiguchi Y."/>
        </authorList>
    </citation>
    <scope>NUCLEOTIDE SEQUENCE [LARGE SCALE GENOMIC DNA]</scope>
    <source>
        <strain evidence="15">NM-5</strain>
    </source>
</reference>
<organism evidence="14 15">
    <name type="scientific">Terrimicrobium sacchariphilum</name>
    <dbReference type="NCBI Taxonomy" id="690879"/>
    <lineage>
        <taxon>Bacteria</taxon>
        <taxon>Pseudomonadati</taxon>
        <taxon>Verrucomicrobiota</taxon>
        <taxon>Terrimicrobiia</taxon>
        <taxon>Terrimicrobiales</taxon>
        <taxon>Terrimicrobiaceae</taxon>
        <taxon>Terrimicrobium</taxon>
    </lineage>
</organism>
<protein>
    <recommendedName>
        <fullName evidence="11">HPr kinase/phosphorylase</fullName>
        <shortName evidence="11">HPrK/P</shortName>
        <ecNumber evidence="11">2.7.11.-</ecNumber>
        <ecNumber evidence="11">2.7.4.-</ecNumber>
    </recommendedName>
    <alternativeName>
        <fullName evidence="11">HPr(Ser) kinase/phosphorylase</fullName>
    </alternativeName>
</protein>
<dbReference type="CDD" id="cd01918">
    <property type="entry name" value="HprK_C"/>
    <property type="match status" value="1"/>
</dbReference>